<evidence type="ECO:0000313" key="1">
    <source>
        <dbReference type="EMBL" id="TWE21384.1"/>
    </source>
</evidence>
<dbReference type="EMBL" id="VIVR01000001">
    <property type="protein sequence ID" value="TWE21384.1"/>
    <property type="molecule type" value="Genomic_DNA"/>
</dbReference>
<dbReference type="AlphaFoldDB" id="A0A561F0J4"/>
<comment type="caution">
    <text evidence="1">The sequence shown here is derived from an EMBL/GenBank/DDBJ whole genome shotgun (WGS) entry which is preliminary data.</text>
</comment>
<dbReference type="SUPFAM" id="SSF54427">
    <property type="entry name" value="NTF2-like"/>
    <property type="match status" value="1"/>
</dbReference>
<proteinExistence type="predicted"/>
<reference evidence="1 2" key="1">
    <citation type="submission" date="2019-06" db="EMBL/GenBank/DDBJ databases">
        <title>Sequencing the genomes of 1000 actinobacteria strains.</title>
        <authorList>
            <person name="Klenk H.-P."/>
        </authorList>
    </citation>
    <scope>NUCLEOTIDE SEQUENCE [LARGE SCALE GENOMIC DNA]</scope>
    <source>
        <strain evidence="1 2">DSM 41649</strain>
    </source>
</reference>
<protein>
    <recommendedName>
        <fullName evidence="3">SnoaL-like protein</fullName>
    </recommendedName>
</protein>
<keyword evidence="2" id="KW-1185">Reference proteome</keyword>
<dbReference type="Gene3D" id="3.10.450.50">
    <property type="match status" value="1"/>
</dbReference>
<gene>
    <name evidence="1" type="ORF">FB465_6567</name>
</gene>
<accession>A0A561F0J4</accession>
<dbReference type="Proteomes" id="UP000318416">
    <property type="component" value="Unassembled WGS sequence"/>
</dbReference>
<organism evidence="1 2">
    <name type="scientific">Kitasatospora atroaurantiaca</name>
    <dbReference type="NCBI Taxonomy" id="285545"/>
    <lineage>
        <taxon>Bacteria</taxon>
        <taxon>Bacillati</taxon>
        <taxon>Actinomycetota</taxon>
        <taxon>Actinomycetes</taxon>
        <taxon>Kitasatosporales</taxon>
        <taxon>Streptomycetaceae</taxon>
        <taxon>Kitasatospora</taxon>
    </lineage>
</organism>
<evidence type="ECO:0000313" key="2">
    <source>
        <dbReference type="Proteomes" id="UP000318416"/>
    </source>
</evidence>
<sequence length="154" mass="16887">MSALARAARASEDVGAISSTVRSMGEPAHSTRLERILGVQLSEDAVRQWPQSGELIRGRSRIADVESHFVGLRLGVGRRLACFNTVVVEWSTDYGDGRVYRNVSLAELDDGMAVRVTDYWGEPFTPPPWRQTLAEGLEMPADGTWPAADALTQD</sequence>
<name>A0A561F0J4_9ACTN</name>
<evidence type="ECO:0008006" key="3">
    <source>
        <dbReference type="Google" id="ProtNLM"/>
    </source>
</evidence>
<dbReference type="InterPro" id="IPR032710">
    <property type="entry name" value="NTF2-like_dom_sf"/>
</dbReference>